<accession>A0A6J5UBJ7</accession>
<keyword evidence="2" id="KW-0808">Transferase</keyword>
<organism evidence="5 6">
    <name type="scientific">Prunus armeniaca</name>
    <name type="common">Apricot</name>
    <name type="synonym">Armeniaca vulgaris</name>
    <dbReference type="NCBI Taxonomy" id="36596"/>
    <lineage>
        <taxon>Eukaryota</taxon>
        <taxon>Viridiplantae</taxon>
        <taxon>Streptophyta</taxon>
        <taxon>Embryophyta</taxon>
        <taxon>Tracheophyta</taxon>
        <taxon>Spermatophyta</taxon>
        <taxon>Magnoliopsida</taxon>
        <taxon>eudicotyledons</taxon>
        <taxon>Gunneridae</taxon>
        <taxon>Pentapetalae</taxon>
        <taxon>rosids</taxon>
        <taxon>fabids</taxon>
        <taxon>Rosales</taxon>
        <taxon>Rosaceae</taxon>
        <taxon>Amygdaloideae</taxon>
        <taxon>Amygdaleae</taxon>
        <taxon>Prunus</taxon>
    </lineage>
</organism>
<comment type="similarity">
    <text evidence="1">Belongs to the plant acyltransferase family.</text>
</comment>
<keyword evidence="3" id="KW-0012">Acyltransferase</keyword>
<reference evidence="5 6" key="1">
    <citation type="submission" date="2020-05" db="EMBL/GenBank/DDBJ databases">
        <authorList>
            <person name="Campoy J."/>
            <person name="Schneeberger K."/>
            <person name="Spophaly S."/>
        </authorList>
    </citation>
    <scope>NUCLEOTIDE SEQUENCE [LARGE SCALE GENOMIC DNA]</scope>
    <source>
        <strain evidence="5">PruArmRojPasFocal</strain>
    </source>
</reference>
<evidence type="ECO:0000256" key="4">
    <source>
        <dbReference type="SAM" id="MobiDB-lite"/>
    </source>
</evidence>
<evidence type="ECO:0000256" key="3">
    <source>
        <dbReference type="ARBA" id="ARBA00023315"/>
    </source>
</evidence>
<dbReference type="AlphaFoldDB" id="A0A6J5UBJ7"/>
<evidence type="ECO:0000313" key="5">
    <source>
        <dbReference type="EMBL" id="CAB4272997.1"/>
    </source>
</evidence>
<evidence type="ECO:0000313" key="6">
    <source>
        <dbReference type="Proteomes" id="UP000507222"/>
    </source>
</evidence>
<dbReference type="PANTHER" id="PTHR31642:SF11">
    <property type="entry name" value="SHIKIMATE O-HYDROXYCINNAMOYLTRANSFERASE"/>
    <property type="match status" value="1"/>
</dbReference>
<dbReference type="EMBL" id="CAEKDK010000003">
    <property type="protein sequence ID" value="CAB4272997.1"/>
    <property type="molecule type" value="Genomic_DNA"/>
</dbReference>
<dbReference type="Gene3D" id="3.30.559.10">
    <property type="entry name" value="Chloramphenicol acetyltransferase-like domain"/>
    <property type="match status" value="1"/>
</dbReference>
<feature type="region of interest" description="Disordered" evidence="4">
    <location>
        <begin position="207"/>
        <end position="226"/>
    </location>
</feature>
<protein>
    <submittedName>
        <fullName evidence="5">Uncharacterized protein</fullName>
    </submittedName>
</protein>
<name>A0A6J5UBJ7_PRUAR</name>
<dbReference type="FunFam" id="3.30.559.10:FF:000015">
    <property type="entry name" value="Spermidine hydroxycinnamoyl transferase"/>
    <property type="match status" value="1"/>
</dbReference>
<gene>
    <name evidence="5" type="ORF">CURHAP_LOCUS19979</name>
</gene>
<dbReference type="Proteomes" id="UP000507222">
    <property type="component" value="Unassembled WGS sequence"/>
</dbReference>
<feature type="compositionally biased region" description="Polar residues" evidence="4">
    <location>
        <begin position="215"/>
        <end position="226"/>
    </location>
</feature>
<dbReference type="PANTHER" id="PTHR31642">
    <property type="entry name" value="TRICHOTHECENE 3-O-ACETYLTRANSFERASE"/>
    <property type="match status" value="1"/>
</dbReference>
<dbReference type="GO" id="GO:0016747">
    <property type="term" value="F:acyltransferase activity, transferring groups other than amino-acyl groups"/>
    <property type="evidence" value="ECO:0007669"/>
    <property type="project" value="UniProtKB-ARBA"/>
</dbReference>
<dbReference type="InterPro" id="IPR023213">
    <property type="entry name" value="CAT-like_dom_sf"/>
</dbReference>
<evidence type="ECO:0000256" key="2">
    <source>
        <dbReference type="ARBA" id="ARBA00022679"/>
    </source>
</evidence>
<dbReference type="Pfam" id="PF02458">
    <property type="entry name" value="Transferase"/>
    <property type="match status" value="1"/>
</dbReference>
<evidence type="ECO:0000256" key="1">
    <source>
        <dbReference type="ARBA" id="ARBA00009861"/>
    </source>
</evidence>
<proteinExistence type="inferred from homology"/>
<sequence length="254" mass="28144">MAEKVMVSIRESTMVRPAEESTPWDSLWLSNSDLAFPPFHTSSVYFYRPSGEHNFFDKGVLKQALGKALVPFYPMAGRFKLNDQNGRVEIDCNAEGVVFVVAESSSAVDDFGDFAPTPDFLTLIPTTDYSGGISSYPILVLQITYFKCGGVSLGVGMEHRVADGVSGLHFVNTWSDIARGDLSNIKPPFMDRTLLRLLRARDPPQPAFPHIKYQPSPQMKPSDNMKSTSNITTSVDAQKWFGTFEANLVMRCDG</sequence>
<dbReference type="InterPro" id="IPR050317">
    <property type="entry name" value="Plant_Fungal_Acyltransferase"/>
</dbReference>